<feature type="compositionally biased region" description="Low complexity" evidence="3">
    <location>
        <begin position="1051"/>
        <end position="1060"/>
    </location>
</feature>
<feature type="disulfide bond" evidence="2">
    <location>
        <begin position="61"/>
        <end position="70"/>
    </location>
</feature>
<dbReference type="PROSITE" id="PS50835">
    <property type="entry name" value="IG_LIKE"/>
    <property type="match status" value="1"/>
</dbReference>
<sequence length="1081" mass="120691">MNILTKSSVMFTANSSFFCIIIATFAIFMKCESTSCDSRPCAHTNATCINTNNASEFLCICPPNWTGLTCDIGSCLQRGICSTKETNVQRPYTCECEKGYFGDICELADPCVSSPCHSTATCIPGKFNNVTCNCPITRTGTLCEIAINPCSSSPCIHGVCKNIVPDFKCVCDDVGYTGIFCDSELYSVDDITVYPINQTVLAGQLTNVTANLTYIERFATTSDWYYNGKRVAYNCTTDFKHTSEIADPIQSICRTSEQGSGIDVLSFPSATFEFTGSYEFSVTLRIYNNTRYVKKFWIQVEGAPNSMRMIPNGHSPYIIQRYSNFSLSCNANGMPSPEVYLMYRNSREKPKIISAGKSPHGLVLTKLRLQNTGTYFCLAVNKHGKLRKNITIIIADLYPRSIYYIWVTAVNDFGESNNSKIVLIKTKGFPNQPKIRNIDSNMTNITVFWDDVSYNGGYNLSAITYYAECYTTSDVVITSTCNSCYKSDVKKFNNTKATVRYLEERTLYQCRIAAINVVGVIYSSWLLKKTKGLPMPPETVTADAVTETILFVRWSRARFDGVLLHYLVHYRTINSIRYLKKIVDHGGISTNLTNLSTDEVYQIYVTTTDSYGNSKPSPTIHVSTRMQSQSTSTRTMTSPTTPITAKSITSPITSMPGIRPSIIVRDMHMQKSSKINLQENTVSSLESRSHYHSEDHTYARVKKSNTTRTLPIEYKSTTNTSRIKHGTNSTSSLRIKPNISGRAGTHIPLDSENKTTKKTIVNNPGEGLNAEHKELYCSVGAKSSIKTLDTVQSAVENVATLGVTIRRSTSIKDKYERINHLRNEKLATRQCPEIETKANNEDTLVQSNLKSNLREKNSFMDQPSIILKNKLKTKCDTKNTNDPVYAIVVKSAINDEVKENFSNTLQSENNGSIAPDILPETRISKDIINDEENAKQCDCVVQSKMQKIENSDYSEEDGYLETSLKDSTDIDGHYAIIPIDKTKSETSSPLSPTGFQNKNNIPDIVAPIDRETLKKGFKIDLLKLNSPKAANNLHHATPDNSETTLQKISTPSSPRLSSPDLPKRRWSSSRRRVHNISHVND</sequence>
<feature type="compositionally biased region" description="Polar residues" evidence="3">
    <location>
        <begin position="985"/>
        <end position="1000"/>
    </location>
</feature>
<feature type="region of interest" description="Disordered" evidence="3">
    <location>
        <begin position="614"/>
        <end position="651"/>
    </location>
</feature>
<dbReference type="GO" id="GO:0005509">
    <property type="term" value="F:calcium ion binding"/>
    <property type="evidence" value="ECO:0007669"/>
    <property type="project" value="InterPro"/>
</dbReference>
<feature type="disulfide bond" evidence="2">
    <location>
        <begin position="150"/>
        <end position="160"/>
    </location>
</feature>
<dbReference type="InterPro" id="IPR000152">
    <property type="entry name" value="EGF-type_Asp/Asn_hydroxyl_site"/>
</dbReference>
<dbReference type="SMART" id="SM00060">
    <property type="entry name" value="FN3"/>
    <property type="match status" value="3"/>
</dbReference>
<evidence type="ECO:0000256" key="2">
    <source>
        <dbReference type="PROSITE-ProRule" id="PRU00076"/>
    </source>
</evidence>
<dbReference type="InterPro" id="IPR007110">
    <property type="entry name" value="Ig-like_dom"/>
</dbReference>
<dbReference type="Gene3D" id="2.10.25.10">
    <property type="entry name" value="Laminin"/>
    <property type="match status" value="3"/>
</dbReference>
<feature type="compositionally biased region" description="Low complexity" evidence="3">
    <location>
        <begin position="623"/>
        <end position="642"/>
    </location>
</feature>
<dbReference type="InterPro" id="IPR036116">
    <property type="entry name" value="FN3_sf"/>
</dbReference>
<dbReference type="PROSITE" id="PS00022">
    <property type="entry name" value="EGF_1"/>
    <property type="match status" value="3"/>
</dbReference>
<dbReference type="RefSeq" id="XP_002114230.1">
    <property type="nucleotide sequence ID" value="XM_002114194.1"/>
</dbReference>
<dbReference type="eggNOG" id="KOG1217">
    <property type="taxonomic scope" value="Eukaryota"/>
</dbReference>
<feature type="region of interest" description="Disordered" evidence="3">
    <location>
        <begin position="980"/>
        <end position="1001"/>
    </location>
</feature>
<dbReference type="CTD" id="6755127"/>
<dbReference type="CDD" id="cd00063">
    <property type="entry name" value="FN3"/>
    <property type="match status" value="1"/>
</dbReference>
<keyword evidence="4" id="KW-0472">Membrane</keyword>
<feature type="domain" description="EGF-like" evidence="5">
    <location>
        <begin position="146"/>
        <end position="182"/>
    </location>
</feature>
<feature type="domain" description="Fibronectin type-III" evidence="7">
    <location>
        <begin position="536"/>
        <end position="627"/>
    </location>
</feature>
<dbReference type="InterPro" id="IPR013783">
    <property type="entry name" value="Ig-like_fold"/>
</dbReference>
<dbReference type="PANTHER" id="PTHR24033">
    <property type="entry name" value="EGF-LIKE DOMAIN-CONTAINING PROTEIN"/>
    <property type="match status" value="1"/>
</dbReference>
<gene>
    <name evidence="8" type="ORF">TRIADDRAFT_57820</name>
</gene>
<dbReference type="KEGG" id="tad:TRIADDRAFT_57820"/>
<dbReference type="HOGENOM" id="CLU_286106_0_0_1"/>
<feature type="transmembrane region" description="Helical" evidence="4">
    <location>
        <begin position="9"/>
        <end position="29"/>
    </location>
</feature>
<feature type="compositionally biased region" description="Polar residues" evidence="3">
    <location>
        <begin position="1038"/>
        <end position="1050"/>
    </location>
</feature>
<dbReference type="AlphaFoldDB" id="B3S1M9"/>
<dbReference type="PROSITE" id="PS50853">
    <property type="entry name" value="FN3"/>
    <property type="match status" value="1"/>
</dbReference>
<dbReference type="OrthoDB" id="283575at2759"/>
<dbReference type="InterPro" id="IPR001881">
    <property type="entry name" value="EGF-like_Ca-bd_dom"/>
</dbReference>
<keyword evidence="1 2" id="KW-1015">Disulfide bond</keyword>
<name>B3S1M9_TRIAD</name>
<dbReference type="EMBL" id="DS985247">
    <property type="protein sequence ID" value="EDV23320.1"/>
    <property type="molecule type" value="Genomic_DNA"/>
</dbReference>
<organism evidence="8 9">
    <name type="scientific">Trichoplax adhaerens</name>
    <name type="common">Trichoplax reptans</name>
    <dbReference type="NCBI Taxonomy" id="10228"/>
    <lineage>
        <taxon>Eukaryota</taxon>
        <taxon>Metazoa</taxon>
        <taxon>Placozoa</taxon>
        <taxon>Uniplacotomia</taxon>
        <taxon>Trichoplacea</taxon>
        <taxon>Trichoplacidae</taxon>
        <taxon>Trichoplax</taxon>
    </lineage>
</organism>
<evidence type="ECO:0000256" key="3">
    <source>
        <dbReference type="SAM" id="MobiDB-lite"/>
    </source>
</evidence>
<dbReference type="InterPro" id="IPR036179">
    <property type="entry name" value="Ig-like_dom_sf"/>
</dbReference>
<dbReference type="InterPro" id="IPR003961">
    <property type="entry name" value="FN3_dom"/>
</dbReference>
<feature type="region of interest" description="Disordered" evidence="3">
    <location>
        <begin position="1030"/>
        <end position="1081"/>
    </location>
</feature>
<reference evidence="8 9" key="1">
    <citation type="journal article" date="2008" name="Nature">
        <title>The Trichoplax genome and the nature of placozoans.</title>
        <authorList>
            <person name="Srivastava M."/>
            <person name="Begovic E."/>
            <person name="Chapman J."/>
            <person name="Putnam N.H."/>
            <person name="Hellsten U."/>
            <person name="Kawashima T."/>
            <person name="Kuo A."/>
            <person name="Mitros T."/>
            <person name="Salamov A."/>
            <person name="Carpenter M.L."/>
            <person name="Signorovitch A.Y."/>
            <person name="Moreno M.A."/>
            <person name="Kamm K."/>
            <person name="Grimwood J."/>
            <person name="Schmutz J."/>
            <person name="Shapiro H."/>
            <person name="Grigoriev I.V."/>
            <person name="Buss L.W."/>
            <person name="Schierwater B."/>
            <person name="Dellaporta S.L."/>
            <person name="Rokhsar D.S."/>
        </authorList>
    </citation>
    <scope>NUCLEOTIDE SEQUENCE [LARGE SCALE GENOMIC DNA]</scope>
    <source>
        <strain evidence="8 9">Grell-BS-1999</strain>
    </source>
</reference>
<evidence type="ECO:0000259" key="6">
    <source>
        <dbReference type="PROSITE" id="PS50835"/>
    </source>
</evidence>
<feature type="disulfide bond" evidence="2">
    <location>
        <begin position="134"/>
        <end position="143"/>
    </location>
</feature>
<keyword evidence="9" id="KW-1185">Reference proteome</keyword>
<dbReference type="PhylomeDB" id="B3S1M9"/>
<evidence type="ECO:0000256" key="4">
    <source>
        <dbReference type="SAM" id="Phobius"/>
    </source>
</evidence>
<keyword evidence="4" id="KW-1133">Transmembrane helix</keyword>
<dbReference type="PROSITE" id="PS01186">
    <property type="entry name" value="EGF_2"/>
    <property type="match status" value="1"/>
</dbReference>
<dbReference type="InParanoid" id="B3S1M9"/>
<dbReference type="GeneID" id="6755127"/>
<evidence type="ECO:0000313" key="9">
    <source>
        <dbReference type="Proteomes" id="UP000009022"/>
    </source>
</evidence>
<accession>B3S1M9</accession>
<dbReference type="SUPFAM" id="SSF57196">
    <property type="entry name" value="EGF/Laminin"/>
    <property type="match status" value="3"/>
</dbReference>
<dbReference type="InterPro" id="IPR051830">
    <property type="entry name" value="NOTCH_homolog"/>
</dbReference>
<dbReference type="PANTHER" id="PTHR24033:SF225">
    <property type="entry name" value="EGF-LIKE DOMAIN-CONTAINING PROTEIN"/>
    <property type="match status" value="1"/>
</dbReference>
<dbReference type="PROSITE" id="PS00010">
    <property type="entry name" value="ASX_HYDROXYL"/>
    <property type="match status" value="1"/>
</dbReference>
<evidence type="ECO:0000256" key="1">
    <source>
        <dbReference type="ARBA" id="ARBA00023157"/>
    </source>
</evidence>
<dbReference type="SUPFAM" id="SSF48726">
    <property type="entry name" value="Immunoglobulin"/>
    <property type="match status" value="1"/>
</dbReference>
<dbReference type="Proteomes" id="UP000009022">
    <property type="component" value="Unassembled WGS sequence"/>
</dbReference>
<dbReference type="SMART" id="SM00179">
    <property type="entry name" value="EGF_CA"/>
    <property type="match status" value="2"/>
</dbReference>
<dbReference type="InterPro" id="IPR000742">
    <property type="entry name" value="EGF"/>
</dbReference>
<dbReference type="CDD" id="cd00054">
    <property type="entry name" value="EGF_CA"/>
    <property type="match status" value="1"/>
</dbReference>
<dbReference type="SUPFAM" id="SSF49265">
    <property type="entry name" value="Fibronectin type III"/>
    <property type="match status" value="2"/>
</dbReference>
<feature type="domain" description="EGF-like" evidence="5">
    <location>
        <begin position="32"/>
        <end position="71"/>
    </location>
</feature>
<proteinExistence type="predicted"/>
<evidence type="ECO:0000313" key="8">
    <source>
        <dbReference type="EMBL" id="EDV23320.1"/>
    </source>
</evidence>
<dbReference type="PROSITE" id="PS50026">
    <property type="entry name" value="EGF_3"/>
    <property type="match status" value="3"/>
</dbReference>
<dbReference type="SMART" id="SM00409">
    <property type="entry name" value="IG"/>
    <property type="match status" value="2"/>
</dbReference>
<evidence type="ECO:0000259" key="7">
    <source>
        <dbReference type="PROSITE" id="PS50853"/>
    </source>
</evidence>
<feature type="domain" description="EGF-like" evidence="5">
    <location>
        <begin position="107"/>
        <end position="144"/>
    </location>
</feature>
<dbReference type="SMART" id="SM00181">
    <property type="entry name" value="EGF"/>
    <property type="match status" value="4"/>
</dbReference>
<comment type="caution">
    <text evidence="2">Lacks conserved residue(s) required for the propagation of feature annotation.</text>
</comment>
<dbReference type="Pfam" id="PF00041">
    <property type="entry name" value="fn3"/>
    <property type="match status" value="1"/>
</dbReference>
<keyword evidence="2" id="KW-0245">EGF-like domain</keyword>
<keyword evidence="4" id="KW-0812">Transmembrane</keyword>
<dbReference type="InterPro" id="IPR003599">
    <property type="entry name" value="Ig_sub"/>
</dbReference>
<feature type="domain" description="Ig-like" evidence="6">
    <location>
        <begin position="304"/>
        <end position="391"/>
    </location>
</feature>
<evidence type="ECO:0000259" key="5">
    <source>
        <dbReference type="PROSITE" id="PS50026"/>
    </source>
</evidence>
<dbReference type="Gene3D" id="2.60.40.10">
    <property type="entry name" value="Immunoglobulins"/>
    <property type="match status" value="3"/>
</dbReference>
<protein>
    <submittedName>
        <fullName evidence="8">Uncharacterized protein</fullName>
    </submittedName>
</protein>
<feature type="compositionally biased region" description="Basic residues" evidence="3">
    <location>
        <begin position="1064"/>
        <end position="1075"/>
    </location>
</feature>